<sequence length="51" mass="5408">RDSYASIINALDHAGIALASETEIKWIETTSITDENAAEHLADVDGIIVPG</sequence>
<name>X1VXR5_9ZZZZ</name>
<dbReference type="EMBL" id="BARW01042845">
    <property type="protein sequence ID" value="GAJ16640.1"/>
    <property type="molecule type" value="Genomic_DNA"/>
</dbReference>
<reference evidence="1" key="1">
    <citation type="journal article" date="2014" name="Front. Microbiol.">
        <title>High frequency of phylogenetically diverse reductive dehalogenase-homologous genes in deep subseafloor sedimentary metagenomes.</title>
        <authorList>
            <person name="Kawai M."/>
            <person name="Futagami T."/>
            <person name="Toyoda A."/>
            <person name="Takaki Y."/>
            <person name="Nishi S."/>
            <person name="Hori S."/>
            <person name="Arai W."/>
            <person name="Tsubouchi T."/>
            <person name="Morono Y."/>
            <person name="Uchiyama I."/>
            <person name="Ito T."/>
            <person name="Fujiyama A."/>
            <person name="Inagaki F."/>
            <person name="Takami H."/>
        </authorList>
    </citation>
    <scope>NUCLEOTIDE SEQUENCE</scope>
    <source>
        <strain evidence="1">Expedition CK06-06</strain>
    </source>
</reference>
<dbReference type="AlphaFoldDB" id="X1VXR5"/>
<feature type="non-terminal residue" evidence="1">
    <location>
        <position position="1"/>
    </location>
</feature>
<dbReference type="Gene3D" id="3.40.50.880">
    <property type="match status" value="1"/>
</dbReference>
<dbReference type="SUPFAM" id="SSF52317">
    <property type="entry name" value="Class I glutamine amidotransferase-like"/>
    <property type="match status" value="1"/>
</dbReference>
<comment type="caution">
    <text evidence="1">The sequence shown here is derived from an EMBL/GenBank/DDBJ whole genome shotgun (WGS) entry which is preliminary data.</text>
</comment>
<evidence type="ECO:0000313" key="1">
    <source>
        <dbReference type="EMBL" id="GAJ16640.1"/>
    </source>
</evidence>
<feature type="non-terminal residue" evidence="1">
    <location>
        <position position="51"/>
    </location>
</feature>
<organism evidence="1">
    <name type="scientific">marine sediment metagenome</name>
    <dbReference type="NCBI Taxonomy" id="412755"/>
    <lineage>
        <taxon>unclassified sequences</taxon>
        <taxon>metagenomes</taxon>
        <taxon>ecological metagenomes</taxon>
    </lineage>
</organism>
<dbReference type="InterPro" id="IPR029062">
    <property type="entry name" value="Class_I_gatase-like"/>
</dbReference>
<gene>
    <name evidence="1" type="ORF">S12H4_63208</name>
</gene>
<accession>X1VXR5</accession>
<proteinExistence type="predicted"/>
<protein>
    <submittedName>
        <fullName evidence="1">Uncharacterized protein</fullName>
    </submittedName>
</protein>